<organism evidence="1 2">
    <name type="scientific">Nostoc piscinale CENA21</name>
    <dbReference type="NCBI Taxonomy" id="224013"/>
    <lineage>
        <taxon>Bacteria</taxon>
        <taxon>Bacillati</taxon>
        <taxon>Cyanobacteriota</taxon>
        <taxon>Cyanophyceae</taxon>
        <taxon>Nostocales</taxon>
        <taxon>Nostocaceae</taxon>
        <taxon>Nostoc</taxon>
    </lineage>
</organism>
<accession>A0A0M4T0F6</accession>
<dbReference type="AlphaFoldDB" id="A0A0M4T0F6"/>
<dbReference type="OrthoDB" id="9779370at2"/>
<dbReference type="NCBIfam" id="TIGR02807">
    <property type="entry name" value="cas6_cmx6"/>
    <property type="match status" value="1"/>
</dbReference>
<dbReference type="EMBL" id="CP012036">
    <property type="protein sequence ID" value="ALF52470.1"/>
    <property type="molecule type" value="Genomic_DNA"/>
</dbReference>
<proteinExistence type="predicted"/>
<dbReference type="InterPro" id="IPR014174">
    <property type="entry name" value="CRISPR-assoc_prot_Cas6/Cmx6"/>
</dbReference>
<evidence type="ECO:0000313" key="2">
    <source>
        <dbReference type="Proteomes" id="UP000062645"/>
    </source>
</evidence>
<protein>
    <submittedName>
        <fullName evidence="1">CRISPR-associated protein Cmr3</fullName>
    </submittedName>
</protein>
<dbReference type="PATRIC" id="fig|224013.5.peg.1407"/>
<reference evidence="2" key="1">
    <citation type="submission" date="2015-07" db="EMBL/GenBank/DDBJ databases">
        <title>Genome Of Nitrogen-Fixing Cyanobacterium Nostoc piscinale CENA21 From Solimoes/Amazon River Floodplain Sediments And Comparative Genomics To Uncover Biosynthetic Natural Products Potential.</title>
        <authorList>
            <person name="Leao T.F."/>
            <person name="Leao P.N."/>
            <person name="Guimaraes P.I."/>
            <person name="de Melo A.G.C."/>
            <person name="Ramos R.T.J."/>
            <person name="Silva A."/>
            <person name="Fiore M.F."/>
            <person name="Schneider M.P.C."/>
        </authorList>
    </citation>
    <scope>NUCLEOTIDE SEQUENCE [LARGE SCALE GENOMIC DNA]</scope>
    <source>
        <strain evidence="2">CENA21</strain>
    </source>
</reference>
<dbReference type="Proteomes" id="UP000062645">
    <property type="component" value="Chromosome"/>
</dbReference>
<reference evidence="1 2" key="2">
    <citation type="journal article" date="2016" name="Genome Announc.">
        <title>Draft Genome Sequence of the N2-Fixing Cyanobacterium Nostoc piscinale CENA21, Isolated from the Brazilian Amazon Floodplain.</title>
        <authorList>
            <person name="Leao T."/>
            <person name="Guimaraes P.I."/>
            <person name="de Melo A.G."/>
            <person name="Ramos R.T."/>
            <person name="Leao P.N."/>
            <person name="Silva A."/>
            <person name="Fiore M.F."/>
            <person name="Schneider M.P."/>
        </authorList>
    </citation>
    <scope>NUCLEOTIDE SEQUENCE [LARGE SCALE GENOMIC DNA]</scope>
    <source>
        <strain evidence="1 2">CENA21</strain>
    </source>
</reference>
<name>A0A0M4T0F6_9NOSO</name>
<dbReference type="Pfam" id="PF09559">
    <property type="entry name" value="Cas6"/>
    <property type="match status" value="1"/>
</dbReference>
<dbReference type="STRING" id="224013.ACX27_05810"/>
<gene>
    <name evidence="1" type="ORF">ACX27_05810</name>
</gene>
<sequence>MNFLEIQFNLRGKTLPSDQGYSIYSAVKKTVLNEKPLPPEILLCSVAGVPAKDGMIYLNRSSKLRLRCPAEQVQQWYRLLQNTVLDVQGHLVRLIQPRLCLLQASATLKARLVTFKLDTIHHQELPFYFLESCNKALEKLEIKAQAFIDSNPNGDLARRALQIKGKHIVGFGVVIEGLNEQDSIKLQCYGIGGRKHFGCGWFYPTREMSDAS</sequence>
<dbReference type="RefSeq" id="WP_062289615.1">
    <property type="nucleotide sequence ID" value="NZ_CP012036.1"/>
</dbReference>
<keyword evidence="2" id="KW-1185">Reference proteome</keyword>
<evidence type="ECO:0000313" key="1">
    <source>
        <dbReference type="EMBL" id="ALF52470.1"/>
    </source>
</evidence>
<dbReference type="KEGG" id="npz:ACX27_05810"/>